<dbReference type="GO" id="GO:0006281">
    <property type="term" value="P:DNA repair"/>
    <property type="evidence" value="ECO:0007669"/>
    <property type="project" value="InterPro"/>
</dbReference>
<sequence>MTTRSDAQLLLDHLDREGITGAGAVSRGWDHMGGLLADAALQSGRRYKTQVLPRVRNLITAWPDADTTTGLLRRLDTDDIGATLPWNGPRRLAKIPAMATVLQQHNIETVPELAAALAGDTRDALRAELGALWGVGPKTLNYLSILAGDAHVVAIDVQVRAVARAAGIADVTTGHLERVLHEAAAMRGWRAGDLDAAIWGSTQQ</sequence>
<dbReference type="AlphaFoldDB" id="A0A4Y8QXI5"/>
<organism evidence="1 2">
    <name type="scientific">Cellulosimicrobium funkei</name>
    <dbReference type="NCBI Taxonomy" id="264251"/>
    <lineage>
        <taxon>Bacteria</taxon>
        <taxon>Bacillati</taxon>
        <taxon>Actinomycetota</taxon>
        <taxon>Actinomycetes</taxon>
        <taxon>Micrococcales</taxon>
        <taxon>Promicromonosporaceae</taxon>
        <taxon>Cellulosimicrobium</taxon>
    </lineage>
</organism>
<evidence type="ECO:0008006" key="3">
    <source>
        <dbReference type="Google" id="ProtNLM"/>
    </source>
</evidence>
<gene>
    <name evidence="1" type="ORF">E1O70_18695</name>
</gene>
<name>A0A4Y8QXI5_9MICO</name>
<keyword evidence="2" id="KW-1185">Reference proteome</keyword>
<dbReference type="InterPro" id="IPR023170">
    <property type="entry name" value="HhH_base_excis_C"/>
</dbReference>
<dbReference type="RefSeq" id="WP_061269324.1">
    <property type="nucleotide sequence ID" value="NZ_SOZH01000012.1"/>
</dbReference>
<dbReference type="InterPro" id="IPR011257">
    <property type="entry name" value="DNA_glycosylase"/>
</dbReference>
<protein>
    <recommendedName>
        <fullName evidence="3">HhH-GPD domain-containing protein</fullName>
    </recommendedName>
</protein>
<dbReference type="GO" id="GO:0003824">
    <property type="term" value="F:catalytic activity"/>
    <property type="evidence" value="ECO:0007669"/>
    <property type="project" value="InterPro"/>
</dbReference>
<dbReference type="SUPFAM" id="SSF48150">
    <property type="entry name" value="DNA-glycosylase"/>
    <property type="match status" value="1"/>
</dbReference>
<dbReference type="EMBL" id="SOZH01000012">
    <property type="protein sequence ID" value="TFF04466.1"/>
    <property type="molecule type" value="Genomic_DNA"/>
</dbReference>
<evidence type="ECO:0000313" key="2">
    <source>
        <dbReference type="Proteomes" id="UP000298003"/>
    </source>
</evidence>
<reference evidence="1 2" key="1">
    <citation type="submission" date="2019-03" db="EMBL/GenBank/DDBJ databases">
        <title>Cellulosimicrobium funkei JCM14302 Assembly.</title>
        <authorList>
            <person name="Dou T."/>
        </authorList>
    </citation>
    <scope>NUCLEOTIDE SEQUENCE [LARGE SCALE GENOMIC DNA]</scope>
    <source>
        <strain evidence="1 2">JCM 14302</strain>
    </source>
</reference>
<proteinExistence type="predicted"/>
<dbReference type="Gene3D" id="1.10.1670.10">
    <property type="entry name" value="Helix-hairpin-Helix base-excision DNA repair enzymes (C-terminal)"/>
    <property type="match status" value="1"/>
</dbReference>
<dbReference type="Proteomes" id="UP000298003">
    <property type="component" value="Unassembled WGS sequence"/>
</dbReference>
<comment type="caution">
    <text evidence="1">The sequence shown here is derived from an EMBL/GenBank/DDBJ whole genome shotgun (WGS) entry which is preliminary data.</text>
</comment>
<dbReference type="Gene3D" id="1.10.340.30">
    <property type="entry name" value="Hypothetical protein, domain 2"/>
    <property type="match status" value="1"/>
</dbReference>
<dbReference type="GeneID" id="95686515"/>
<accession>A0A4Y8QXI5</accession>
<evidence type="ECO:0000313" key="1">
    <source>
        <dbReference type="EMBL" id="TFF04466.1"/>
    </source>
</evidence>